<dbReference type="GO" id="GO:1990573">
    <property type="term" value="P:potassium ion import across plasma membrane"/>
    <property type="evidence" value="ECO:0007669"/>
    <property type="project" value="TreeGrafter"/>
</dbReference>
<dbReference type="PANTHER" id="PTHR11767">
    <property type="entry name" value="INWARD RECTIFIER POTASSIUM CHANNEL"/>
    <property type="match status" value="1"/>
</dbReference>
<evidence type="ECO:0000259" key="11">
    <source>
        <dbReference type="Pfam" id="PF17655"/>
    </source>
</evidence>
<evidence type="ECO:0000256" key="8">
    <source>
        <dbReference type="ARBA" id="ARBA00023065"/>
    </source>
</evidence>
<evidence type="ECO:0000256" key="5">
    <source>
        <dbReference type="ARBA" id="ARBA00022882"/>
    </source>
</evidence>
<dbReference type="Pfam" id="PF17655">
    <property type="entry name" value="IRK_C"/>
    <property type="match status" value="1"/>
</dbReference>
<keyword evidence="7" id="KW-1133">Transmembrane helix</keyword>
<comment type="subcellular location">
    <subcellularLocation>
        <location evidence="1">Membrane</location>
        <topology evidence="1">Multi-pass membrane protein</topology>
    </subcellularLocation>
</comment>
<evidence type="ECO:0000256" key="3">
    <source>
        <dbReference type="ARBA" id="ARBA00022538"/>
    </source>
</evidence>
<comment type="caution">
    <text evidence="12">The sequence shown here is derived from an EMBL/GenBank/DDBJ whole genome shotgun (WGS) entry which is preliminary data.</text>
</comment>
<keyword evidence="4" id="KW-0812">Transmembrane</keyword>
<dbReference type="GO" id="GO:0005886">
    <property type="term" value="C:plasma membrane"/>
    <property type="evidence" value="ECO:0007669"/>
    <property type="project" value="TreeGrafter"/>
</dbReference>
<dbReference type="EMBL" id="AUZZ01010168">
    <property type="protein sequence ID" value="EQD30724.1"/>
    <property type="molecule type" value="Genomic_DNA"/>
</dbReference>
<dbReference type="InterPro" id="IPR041647">
    <property type="entry name" value="IRK_C"/>
</dbReference>
<evidence type="ECO:0000256" key="6">
    <source>
        <dbReference type="ARBA" id="ARBA00022958"/>
    </source>
</evidence>
<dbReference type="InterPro" id="IPR014756">
    <property type="entry name" value="Ig_E-set"/>
</dbReference>
<sequence length="126" mass="14503">MEAQARLRLVRDERTVEGYSIRRIHDLRLRRSEQPAFLFSWTLMHSLDPDSPLAGATLESLQGQNAFLVLTLFGIDETTGQTLMARREYPPEALRWHHTFADILSTGEDGVDYLDYTKFHDVAPLE</sequence>
<evidence type="ECO:0000313" key="12">
    <source>
        <dbReference type="EMBL" id="EQD30724.1"/>
    </source>
</evidence>
<dbReference type="GO" id="GO:0005242">
    <property type="term" value="F:inward rectifier potassium channel activity"/>
    <property type="evidence" value="ECO:0007669"/>
    <property type="project" value="InterPro"/>
</dbReference>
<dbReference type="GO" id="GO:0034765">
    <property type="term" value="P:regulation of monoatomic ion transmembrane transport"/>
    <property type="evidence" value="ECO:0007669"/>
    <property type="project" value="TreeGrafter"/>
</dbReference>
<keyword evidence="10 12" id="KW-0407">Ion channel</keyword>
<keyword evidence="3" id="KW-0633">Potassium transport</keyword>
<reference evidence="12" key="2">
    <citation type="journal article" date="2014" name="ISME J.">
        <title>Microbial stratification in low pH oxic and suboxic macroscopic growths along an acid mine drainage.</title>
        <authorList>
            <person name="Mendez-Garcia C."/>
            <person name="Mesa V."/>
            <person name="Sprenger R.R."/>
            <person name="Richter M."/>
            <person name="Diez M.S."/>
            <person name="Solano J."/>
            <person name="Bargiela R."/>
            <person name="Golyshina O.V."/>
            <person name="Manteca A."/>
            <person name="Ramos J.L."/>
            <person name="Gallego J.R."/>
            <person name="Llorente I."/>
            <person name="Martins Dos Santos V.A."/>
            <person name="Jensen O.N."/>
            <person name="Pelaez A.I."/>
            <person name="Sanchez J."/>
            <person name="Ferrer M."/>
        </authorList>
    </citation>
    <scope>NUCLEOTIDE SEQUENCE</scope>
</reference>
<dbReference type="SUPFAM" id="SSF81296">
    <property type="entry name" value="E set domains"/>
    <property type="match status" value="1"/>
</dbReference>
<keyword evidence="5" id="KW-0851">Voltage-gated channel</keyword>
<gene>
    <name evidence="12" type="ORF">B2A_14028</name>
</gene>
<keyword evidence="2" id="KW-0813">Transport</keyword>
<dbReference type="InterPro" id="IPR016449">
    <property type="entry name" value="K_chnl_inward-rec_Kir"/>
</dbReference>
<dbReference type="PANTHER" id="PTHR11767:SF102">
    <property type="entry name" value="INWARDLY RECTIFYING POTASSIUM CHANNEL 1, ISOFORM F"/>
    <property type="match status" value="1"/>
</dbReference>
<organism evidence="12">
    <name type="scientific">mine drainage metagenome</name>
    <dbReference type="NCBI Taxonomy" id="410659"/>
    <lineage>
        <taxon>unclassified sequences</taxon>
        <taxon>metagenomes</taxon>
        <taxon>ecological metagenomes</taxon>
    </lineage>
</organism>
<dbReference type="PRINTS" id="PR01320">
    <property type="entry name" value="KIRCHANNEL"/>
</dbReference>
<evidence type="ECO:0000256" key="4">
    <source>
        <dbReference type="ARBA" id="ARBA00022692"/>
    </source>
</evidence>
<feature type="domain" description="Inward rectifier potassium channel C-terminal" evidence="11">
    <location>
        <begin position="2"/>
        <end position="123"/>
    </location>
</feature>
<dbReference type="AlphaFoldDB" id="T0ZPU0"/>
<accession>T0ZPU0</accession>
<keyword evidence="9" id="KW-0472">Membrane</keyword>
<keyword evidence="8" id="KW-0406">Ion transport</keyword>
<evidence type="ECO:0000256" key="10">
    <source>
        <dbReference type="ARBA" id="ARBA00023303"/>
    </source>
</evidence>
<protein>
    <submittedName>
        <fullName evidence="12">Inward rectifier potassium channel</fullName>
    </submittedName>
</protein>
<proteinExistence type="predicted"/>
<evidence type="ECO:0000256" key="9">
    <source>
        <dbReference type="ARBA" id="ARBA00023136"/>
    </source>
</evidence>
<evidence type="ECO:0000256" key="2">
    <source>
        <dbReference type="ARBA" id="ARBA00022448"/>
    </source>
</evidence>
<dbReference type="GO" id="GO:0034702">
    <property type="term" value="C:monoatomic ion channel complex"/>
    <property type="evidence" value="ECO:0007669"/>
    <property type="project" value="UniProtKB-KW"/>
</dbReference>
<evidence type="ECO:0000256" key="1">
    <source>
        <dbReference type="ARBA" id="ARBA00004141"/>
    </source>
</evidence>
<reference evidence="12" key="1">
    <citation type="submission" date="2013-08" db="EMBL/GenBank/DDBJ databases">
        <authorList>
            <person name="Mendez C."/>
            <person name="Richter M."/>
            <person name="Ferrer M."/>
            <person name="Sanchez J."/>
        </authorList>
    </citation>
    <scope>NUCLEOTIDE SEQUENCE</scope>
</reference>
<evidence type="ECO:0000256" key="7">
    <source>
        <dbReference type="ARBA" id="ARBA00022989"/>
    </source>
</evidence>
<dbReference type="Gene3D" id="2.60.40.1400">
    <property type="entry name" value="G protein-activated inward rectifier potassium channel 1"/>
    <property type="match status" value="1"/>
</dbReference>
<name>T0ZPU0_9ZZZZ</name>
<keyword evidence="6" id="KW-0630">Potassium</keyword>
<dbReference type="InterPro" id="IPR013518">
    <property type="entry name" value="K_chnl_inward-rec_Kir_cyto"/>
</dbReference>